<gene>
    <name evidence="2" type="ORF">O181_040370</name>
</gene>
<accession>A0A9Q3DD24</accession>
<sequence>MRPKGAKGAAYQPPIPGGPTCPSFGLKTQPTQKWPKPPQDPKLAKNHEMASGNHQRPPSQLQARIPLKFKGRLFLPQCTSYSRIQEWCTYGIIYHHAPFLLRNPKVTF</sequence>
<evidence type="ECO:0000256" key="1">
    <source>
        <dbReference type="SAM" id="MobiDB-lite"/>
    </source>
</evidence>
<dbReference type="Proteomes" id="UP000765509">
    <property type="component" value="Unassembled WGS sequence"/>
</dbReference>
<protein>
    <submittedName>
        <fullName evidence="2">Uncharacterized protein</fullName>
    </submittedName>
</protein>
<keyword evidence="3" id="KW-1185">Reference proteome</keyword>
<comment type="caution">
    <text evidence="2">The sequence shown here is derived from an EMBL/GenBank/DDBJ whole genome shotgun (WGS) entry which is preliminary data.</text>
</comment>
<organism evidence="2 3">
    <name type="scientific">Austropuccinia psidii MF-1</name>
    <dbReference type="NCBI Taxonomy" id="1389203"/>
    <lineage>
        <taxon>Eukaryota</taxon>
        <taxon>Fungi</taxon>
        <taxon>Dikarya</taxon>
        <taxon>Basidiomycota</taxon>
        <taxon>Pucciniomycotina</taxon>
        <taxon>Pucciniomycetes</taxon>
        <taxon>Pucciniales</taxon>
        <taxon>Sphaerophragmiaceae</taxon>
        <taxon>Austropuccinia</taxon>
    </lineage>
</organism>
<reference evidence="2" key="1">
    <citation type="submission" date="2021-03" db="EMBL/GenBank/DDBJ databases">
        <title>Draft genome sequence of rust myrtle Austropuccinia psidii MF-1, a brazilian biotype.</title>
        <authorList>
            <person name="Quecine M.C."/>
            <person name="Pachon D.M.R."/>
            <person name="Bonatelli M.L."/>
            <person name="Correr F.H."/>
            <person name="Franceschini L.M."/>
            <person name="Leite T.F."/>
            <person name="Margarido G.R.A."/>
            <person name="Almeida C.A."/>
            <person name="Ferrarezi J.A."/>
            <person name="Labate C.A."/>
        </authorList>
    </citation>
    <scope>NUCLEOTIDE SEQUENCE</scope>
    <source>
        <strain evidence="2">MF-1</strain>
    </source>
</reference>
<evidence type="ECO:0000313" key="3">
    <source>
        <dbReference type="Proteomes" id="UP000765509"/>
    </source>
</evidence>
<evidence type="ECO:0000313" key="2">
    <source>
        <dbReference type="EMBL" id="MBW0500655.1"/>
    </source>
</evidence>
<feature type="region of interest" description="Disordered" evidence="1">
    <location>
        <begin position="1"/>
        <end position="60"/>
    </location>
</feature>
<name>A0A9Q3DD24_9BASI</name>
<dbReference type="AlphaFoldDB" id="A0A9Q3DD24"/>
<dbReference type="EMBL" id="AVOT02015933">
    <property type="protein sequence ID" value="MBW0500655.1"/>
    <property type="molecule type" value="Genomic_DNA"/>
</dbReference>
<proteinExistence type="predicted"/>